<dbReference type="PANTHER" id="PTHR34183:SF8">
    <property type="entry name" value="ENDOLYTIC PEPTIDOGLYCAN TRANSGLYCOSYLASE RLPA-RELATED"/>
    <property type="match status" value="1"/>
</dbReference>
<evidence type="ECO:0000313" key="4">
    <source>
        <dbReference type="Proteomes" id="UP000094960"/>
    </source>
</evidence>
<dbReference type="PROSITE" id="PS50231">
    <property type="entry name" value="RICIN_B_LECTIN"/>
    <property type="match status" value="1"/>
</dbReference>
<dbReference type="EMBL" id="CP017248">
    <property type="protein sequence ID" value="AOR36479.1"/>
    <property type="molecule type" value="Genomic_DNA"/>
</dbReference>
<dbReference type="Pfam" id="PF00652">
    <property type="entry name" value="Ricin_B_lectin"/>
    <property type="match status" value="1"/>
</dbReference>
<keyword evidence="4" id="KW-1185">Reference proteome</keyword>
<organism evidence="3 4">
    <name type="scientific">Streptomyces fodineus</name>
    <dbReference type="NCBI Taxonomy" id="1904616"/>
    <lineage>
        <taxon>Bacteria</taxon>
        <taxon>Bacillati</taxon>
        <taxon>Actinomycetota</taxon>
        <taxon>Actinomycetes</taxon>
        <taxon>Kitasatosporales</taxon>
        <taxon>Streptomycetaceae</taxon>
        <taxon>Streptomyces</taxon>
    </lineage>
</organism>
<dbReference type="Gene3D" id="2.80.10.50">
    <property type="match status" value="1"/>
</dbReference>
<dbReference type="KEGG" id="spun:BFF78_40310"/>
<feature type="domain" description="Ricin B lectin" evidence="2">
    <location>
        <begin position="30"/>
        <end position="154"/>
    </location>
</feature>
<dbReference type="InterPro" id="IPR035992">
    <property type="entry name" value="Ricin_B-like_lectins"/>
</dbReference>
<gene>
    <name evidence="3" type="ORF">BFF78_40310</name>
</gene>
<protein>
    <recommendedName>
        <fullName evidence="2">Ricin B lectin domain-containing protein</fullName>
    </recommendedName>
</protein>
<dbReference type="NCBIfam" id="NF035930">
    <property type="entry name" value="lectin_2"/>
    <property type="match status" value="1"/>
</dbReference>
<name>A0A1D7YM68_9ACTN</name>
<dbReference type="SUPFAM" id="SSF50370">
    <property type="entry name" value="Ricin B-like lectins"/>
    <property type="match status" value="1"/>
</dbReference>
<sequence length="265" mass="27056">MARSLPAAVFAAALGLSVCLLSASPATAATGAVTGLAGKCLDVAGANSADGTPVQLYDCNGTNAQQWTVGADGTIRALGKCLDVTGDSTADGAKAQLWSCTGGANQKWTVTSAHDIVNPQANKCLDVTDDNSANGTRIQIWSCSGGANQKWTAPAAQASDQCWATHYGPQPPGALTASGELFDNNADTAATSLSRRPQLPFGTHVQVTNTANGRSLVIRINDRGTFAGTPQEPKCLDLTDGAFSRLGGSLDPDAGHIVVTETVLN</sequence>
<feature type="chain" id="PRO_5009103083" description="Ricin B lectin domain-containing protein" evidence="1">
    <location>
        <begin position="29"/>
        <end position="265"/>
    </location>
</feature>
<keyword evidence="1" id="KW-0732">Signal</keyword>
<dbReference type="InterPro" id="IPR036908">
    <property type="entry name" value="RlpA-like_sf"/>
</dbReference>
<dbReference type="Pfam" id="PF03330">
    <property type="entry name" value="DPBB_1"/>
    <property type="match status" value="1"/>
</dbReference>
<dbReference type="Proteomes" id="UP000094960">
    <property type="component" value="Chromosome"/>
</dbReference>
<dbReference type="InterPro" id="IPR000772">
    <property type="entry name" value="Ricin_B_lectin"/>
</dbReference>
<dbReference type="RefSeq" id="WP_069782989.1">
    <property type="nucleotide sequence ID" value="NZ_CP017248.1"/>
</dbReference>
<dbReference type="InterPro" id="IPR009009">
    <property type="entry name" value="RlpA-like_DPBB"/>
</dbReference>
<reference evidence="4" key="1">
    <citation type="submission" date="2016-09" db="EMBL/GenBank/DDBJ databases">
        <title>Streptomyces puniciscabiei strain:TW1S1 Genome sequencing and assembly.</title>
        <authorList>
            <person name="Kim M.-K."/>
            <person name="Kim S.B."/>
        </authorList>
    </citation>
    <scope>NUCLEOTIDE SEQUENCE [LARGE SCALE GENOMIC DNA]</scope>
    <source>
        <strain evidence="4">TW1S1</strain>
    </source>
</reference>
<dbReference type="Gene3D" id="2.40.40.10">
    <property type="entry name" value="RlpA-like domain"/>
    <property type="match status" value="1"/>
</dbReference>
<evidence type="ECO:0000313" key="3">
    <source>
        <dbReference type="EMBL" id="AOR36479.1"/>
    </source>
</evidence>
<dbReference type="PANTHER" id="PTHR34183">
    <property type="entry name" value="ENDOLYTIC PEPTIDOGLYCAN TRANSGLYCOSYLASE RLPA"/>
    <property type="match status" value="1"/>
</dbReference>
<dbReference type="SMART" id="SM00458">
    <property type="entry name" value="RICIN"/>
    <property type="match status" value="1"/>
</dbReference>
<evidence type="ECO:0000256" key="1">
    <source>
        <dbReference type="SAM" id="SignalP"/>
    </source>
</evidence>
<dbReference type="AlphaFoldDB" id="A0A1D7YM68"/>
<dbReference type="CDD" id="cd22268">
    <property type="entry name" value="DPBB_RlpA-like"/>
    <property type="match status" value="1"/>
</dbReference>
<proteinExistence type="predicted"/>
<dbReference type="SUPFAM" id="SSF50685">
    <property type="entry name" value="Barwin-like endoglucanases"/>
    <property type="match status" value="1"/>
</dbReference>
<accession>A0A1D7YM68</accession>
<feature type="signal peptide" evidence="1">
    <location>
        <begin position="1"/>
        <end position="28"/>
    </location>
</feature>
<evidence type="ECO:0000259" key="2">
    <source>
        <dbReference type="SMART" id="SM00458"/>
    </source>
</evidence>